<dbReference type="InterPro" id="IPR058084">
    <property type="entry name" value="Slr1658-like"/>
</dbReference>
<dbReference type="NCBIfam" id="NF047703">
    <property type="entry name" value="slr1658_superfam"/>
    <property type="match status" value="1"/>
</dbReference>
<evidence type="ECO:0000313" key="2">
    <source>
        <dbReference type="Proteomes" id="UP000654482"/>
    </source>
</evidence>
<dbReference type="AlphaFoldDB" id="A0A8J7DZH7"/>
<reference evidence="1" key="1">
    <citation type="submission" date="2020-10" db="EMBL/GenBank/DDBJ databases">
        <authorList>
            <person name="Castelo-Branco R."/>
            <person name="Eusebio N."/>
            <person name="Adriana R."/>
            <person name="Vieira A."/>
            <person name="Brugerolle De Fraissinette N."/>
            <person name="Rezende De Castro R."/>
            <person name="Schneider M.P."/>
            <person name="Vasconcelos V."/>
            <person name="Leao P.N."/>
        </authorList>
    </citation>
    <scope>NUCLEOTIDE SEQUENCE</scope>
    <source>
        <strain evidence="1">LEGE 07157</strain>
    </source>
</reference>
<proteinExistence type="predicted"/>
<dbReference type="Proteomes" id="UP000654482">
    <property type="component" value="Unassembled WGS sequence"/>
</dbReference>
<keyword evidence="2" id="KW-1185">Reference proteome</keyword>
<keyword evidence="1" id="KW-0547">Nucleotide-binding</keyword>
<dbReference type="EMBL" id="JADEWZ010000039">
    <property type="protein sequence ID" value="MBE9118145.1"/>
    <property type="molecule type" value="Genomic_DNA"/>
</dbReference>
<name>A0A8J7DZH7_9CYAN</name>
<keyword evidence="1" id="KW-0067">ATP-binding</keyword>
<comment type="caution">
    <text evidence="1">The sequence shown here is derived from an EMBL/GenBank/DDBJ whole genome shotgun (WGS) entry which is preliminary data.</text>
</comment>
<protein>
    <submittedName>
        <fullName evidence="1">ATP-binding protein</fullName>
    </submittedName>
</protein>
<gene>
    <name evidence="1" type="ORF">IQ249_19820</name>
</gene>
<evidence type="ECO:0000313" key="1">
    <source>
        <dbReference type="EMBL" id="MBE9118145.1"/>
    </source>
</evidence>
<organism evidence="1 2">
    <name type="scientific">Lusitaniella coriacea LEGE 07157</name>
    <dbReference type="NCBI Taxonomy" id="945747"/>
    <lineage>
        <taxon>Bacteria</taxon>
        <taxon>Bacillati</taxon>
        <taxon>Cyanobacteriota</taxon>
        <taxon>Cyanophyceae</taxon>
        <taxon>Spirulinales</taxon>
        <taxon>Lusitaniellaceae</taxon>
        <taxon>Lusitaniella</taxon>
    </lineage>
</organism>
<dbReference type="GO" id="GO:0005524">
    <property type="term" value="F:ATP binding"/>
    <property type="evidence" value="ECO:0007669"/>
    <property type="project" value="UniProtKB-KW"/>
</dbReference>
<dbReference type="InterPro" id="IPR046239">
    <property type="entry name" value="DUF6272"/>
</dbReference>
<sequence>MTQIFGDFRENIPEDHEFLILGFSPSSIPIQQRWRNNGLSADFVADYLIAFFPGSDDDPQTQARQAEIKSAVNFIANELLENAMKFSNEQIHYPIKFGLHLLEETKVTVLLLTTNSLSISQSENFISFIDEFIHSDSQELYIQQLEKSAEDENNMTSGLGLLTMKNDYLANLGWKFEKIPQNADSLAVTTMVQLTI</sequence>
<dbReference type="Pfam" id="PF19788">
    <property type="entry name" value="DUF6272"/>
    <property type="match status" value="1"/>
</dbReference>
<dbReference type="RefSeq" id="WP_194031234.1">
    <property type="nucleotide sequence ID" value="NZ_JADEWZ010000039.1"/>
</dbReference>
<accession>A0A8J7DZH7</accession>